<evidence type="ECO:0000256" key="2">
    <source>
        <dbReference type="ARBA" id="ARBA00022980"/>
    </source>
</evidence>
<evidence type="ECO:0000256" key="3">
    <source>
        <dbReference type="ARBA" id="ARBA00023274"/>
    </source>
</evidence>
<evidence type="ECO:0000256" key="4">
    <source>
        <dbReference type="ARBA" id="ARBA00035176"/>
    </source>
</evidence>
<evidence type="ECO:0000313" key="6">
    <source>
        <dbReference type="EMBL" id="MBS2126352.1"/>
    </source>
</evidence>
<dbReference type="NCBIfam" id="TIGR01023">
    <property type="entry name" value="rpmG_bact"/>
    <property type="match status" value="1"/>
</dbReference>
<evidence type="ECO:0000256" key="1">
    <source>
        <dbReference type="ARBA" id="ARBA00007596"/>
    </source>
</evidence>
<protein>
    <recommendedName>
        <fullName evidence="4 5">Large ribosomal subunit protein bL33</fullName>
    </recommendedName>
</protein>
<dbReference type="EMBL" id="JAGVRH010000003">
    <property type="protein sequence ID" value="MBS2126352.1"/>
    <property type="molecule type" value="Genomic_DNA"/>
</dbReference>
<comment type="caution">
    <text evidence="6">The sequence shown here is derived from an EMBL/GenBank/DDBJ whole genome shotgun (WGS) entry which is preliminary data.</text>
</comment>
<dbReference type="NCBIfam" id="NF001764">
    <property type="entry name" value="PRK00504.1"/>
    <property type="match status" value="1"/>
</dbReference>
<comment type="similarity">
    <text evidence="1 5">Belongs to the bacterial ribosomal protein bL33 family.</text>
</comment>
<evidence type="ECO:0000256" key="5">
    <source>
        <dbReference type="HAMAP-Rule" id="MF_00294"/>
    </source>
</evidence>
<organism evidence="6 7">
    <name type="scientific">'Fragaria x ananassa' phyllody phytoplasma</name>
    <dbReference type="NCBI Taxonomy" id="2358428"/>
    <lineage>
        <taxon>Bacteria</taxon>
        <taxon>Bacillati</taxon>
        <taxon>Mycoplasmatota</taxon>
        <taxon>Mollicutes</taxon>
        <taxon>Acholeplasmatales</taxon>
        <taxon>Acholeplasmataceae</taxon>
        <taxon>Candidatus Phytoplasma</taxon>
        <taxon>16SrXIII (Mexican periwinkle virescence group)</taxon>
    </lineage>
</organism>
<dbReference type="Proteomes" id="UP000811481">
    <property type="component" value="Unassembled WGS sequence"/>
</dbReference>
<dbReference type="Pfam" id="PF00471">
    <property type="entry name" value="Ribosomal_L33"/>
    <property type="match status" value="1"/>
</dbReference>
<dbReference type="GO" id="GO:0005840">
    <property type="term" value="C:ribosome"/>
    <property type="evidence" value="ECO:0007669"/>
    <property type="project" value="UniProtKB-KW"/>
</dbReference>
<keyword evidence="7" id="KW-1185">Reference proteome</keyword>
<proteinExistence type="inferred from homology"/>
<keyword evidence="3 5" id="KW-0687">Ribonucleoprotein</keyword>
<keyword evidence="2 5" id="KW-0689">Ribosomal protein</keyword>
<dbReference type="Gene3D" id="2.20.28.120">
    <property type="entry name" value="Ribosomal protein L33"/>
    <property type="match status" value="1"/>
</dbReference>
<dbReference type="InterPro" id="IPR001705">
    <property type="entry name" value="Ribosomal_bL33"/>
</dbReference>
<evidence type="ECO:0000313" key="7">
    <source>
        <dbReference type="Proteomes" id="UP000811481"/>
    </source>
</evidence>
<dbReference type="HAMAP" id="MF_00294">
    <property type="entry name" value="Ribosomal_bL33"/>
    <property type="match status" value="1"/>
</dbReference>
<gene>
    <name evidence="5 6" type="primary">rpmG</name>
    <name evidence="6" type="ORF">J8J04_01415</name>
</gene>
<dbReference type="RefSeq" id="WP_212331252.1">
    <property type="nucleotide sequence ID" value="NZ_JAGVRH010000003.1"/>
</dbReference>
<reference evidence="6" key="1">
    <citation type="submission" date="2021-04" db="EMBL/GenBank/DDBJ databases">
        <title>Draft genome sequence of StrPh-CL8, a phytoplasma strain causing strawberry phyllody in Chile.</title>
        <authorList>
            <person name="Cui W."/>
            <person name="Zamorano A."/>
            <person name="Fiore N."/>
        </authorList>
    </citation>
    <scope>NUCLEOTIDE SEQUENCE [LARGE SCALE GENOMIC DNA]</scope>
    <source>
        <strain evidence="6">StrPh-Cl</strain>
    </source>
</reference>
<dbReference type="InterPro" id="IPR038584">
    <property type="entry name" value="Ribosomal_bL33_sf"/>
</dbReference>
<dbReference type="InterPro" id="IPR011332">
    <property type="entry name" value="Ribosomal_zn-bd"/>
</dbReference>
<accession>A0ABS5K372</accession>
<name>A0ABS5K372_9MOLU</name>
<sequence length="48" mass="5855">MKKNIFVCVLCLNRNYHIKSKTNNNQRRLVLKKYCSYCNQHTLHKETK</sequence>
<dbReference type="SUPFAM" id="SSF57829">
    <property type="entry name" value="Zn-binding ribosomal proteins"/>
    <property type="match status" value="1"/>
</dbReference>